<evidence type="ECO:0000313" key="1">
    <source>
        <dbReference type="EMBL" id="KAK9322374.1"/>
    </source>
</evidence>
<accession>A0ACC3TMK7</accession>
<sequence>MSLENKSVVYKKVPIGLPTEETLGIVTSKISSSAPEGGLLIQNLDVSLDPYLRGRMRDPTVKSYTPAFEVNEPIHNYGISRVVDSSAPEFAKGDIVKSSITQFALYQSVPKAAIQFFKKVENPNGFPLTYFLGVLGMPGLTAYYSFYKIGEPKKGETILISAASGAVGQLVGQLAKRDGLRVVGSVGSDDKAKYLRDELEFDQVWNYKKISPAEAIAKYTPEGLDIYFDNVGGKFLDAALAGMNDYGRIIACGKISEYNLSKPEDRYGIQNTGVIVTRRLKLQGFIILDIYDRHEETVAEFEKNMSKSLQDGEIIYKDDVTEGIENTLSAFVGLLTGRNFGKVSVKFSE</sequence>
<comment type="caution">
    <text evidence="1">The sequence shown here is derived from an EMBL/GenBank/DDBJ whole genome shotgun (WGS) entry which is preliminary data.</text>
</comment>
<name>A0ACC3TMK7_9ASCO</name>
<evidence type="ECO:0000313" key="2">
    <source>
        <dbReference type="Proteomes" id="UP001489719"/>
    </source>
</evidence>
<proteinExistence type="predicted"/>
<organism evidence="1 2">
    <name type="scientific">Lipomyces orientalis</name>
    <dbReference type="NCBI Taxonomy" id="1233043"/>
    <lineage>
        <taxon>Eukaryota</taxon>
        <taxon>Fungi</taxon>
        <taxon>Dikarya</taxon>
        <taxon>Ascomycota</taxon>
        <taxon>Saccharomycotina</taxon>
        <taxon>Lipomycetes</taxon>
        <taxon>Lipomycetales</taxon>
        <taxon>Lipomycetaceae</taxon>
        <taxon>Lipomyces</taxon>
    </lineage>
</organism>
<gene>
    <name evidence="1" type="ORF">V1517DRAFT_137440</name>
</gene>
<protein>
    <submittedName>
        <fullName evidence="1">Uncharacterized protein</fullName>
    </submittedName>
</protein>
<reference evidence="2" key="1">
    <citation type="journal article" date="2024" name="Front. Bioeng. Biotechnol.">
        <title>Genome-scale model development and genomic sequencing of the oleaginous clade Lipomyces.</title>
        <authorList>
            <person name="Czajka J.J."/>
            <person name="Han Y."/>
            <person name="Kim J."/>
            <person name="Mondo S.J."/>
            <person name="Hofstad B.A."/>
            <person name="Robles A."/>
            <person name="Haridas S."/>
            <person name="Riley R."/>
            <person name="LaButti K."/>
            <person name="Pangilinan J."/>
            <person name="Andreopoulos W."/>
            <person name="Lipzen A."/>
            <person name="Yan J."/>
            <person name="Wang M."/>
            <person name="Ng V."/>
            <person name="Grigoriev I.V."/>
            <person name="Spatafora J.W."/>
            <person name="Magnuson J.K."/>
            <person name="Baker S.E."/>
            <person name="Pomraning K.R."/>
        </authorList>
    </citation>
    <scope>NUCLEOTIDE SEQUENCE [LARGE SCALE GENOMIC DNA]</scope>
    <source>
        <strain evidence="2">CBS 10300</strain>
    </source>
</reference>
<dbReference type="Proteomes" id="UP001489719">
    <property type="component" value="Unassembled WGS sequence"/>
</dbReference>
<dbReference type="EMBL" id="MU970078">
    <property type="protein sequence ID" value="KAK9322374.1"/>
    <property type="molecule type" value="Genomic_DNA"/>
</dbReference>
<keyword evidence="2" id="KW-1185">Reference proteome</keyword>